<accession>A0A418VHK7</accession>
<dbReference type="EMBL" id="QYUJ01000004">
    <property type="protein sequence ID" value="RJF75643.1"/>
    <property type="molecule type" value="Genomic_DNA"/>
</dbReference>
<name>A0A418VHK7_9DEIO</name>
<protein>
    <submittedName>
        <fullName evidence="1">Uncharacterized protein</fullName>
    </submittedName>
</protein>
<evidence type="ECO:0000313" key="2">
    <source>
        <dbReference type="Proteomes" id="UP000286287"/>
    </source>
</evidence>
<comment type="caution">
    <text evidence="1">The sequence shown here is derived from an EMBL/GenBank/DDBJ whole genome shotgun (WGS) entry which is preliminary data.</text>
</comment>
<dbReference type="Proteomes" id="UP000286287">
    <property type="component" value="Unassembled WGS sequence"/>
</dbReference>
<dbReference type="AlphaFoldDB" id="A0A418VHK7"/>
<evidence type="ECO:0000313" key="1">
    <source>
        <dbReference type="EMBL" id="RJF75643.1"/>
    </source>
</evidence>
<organism evidence="1 2">
    <name type="scientific">Deinococcus cavernae</name>
    <dbReference type="NCBI Taxonomy" id="2320857"/>
    <lineage>
        <taxon>Bacteria</taxon>
        <taxon>Thermotogati</taxon>
        <taxon>Deinococcota</taxon>
        <taxon>Deinococci</taxon>
        <taxon>Deinococcales</taxon>
        <taxon>Deinococcaceae</taxon>
        <taxon>Deinococcus</taxon>
    </lineage>
</organism>
<sequence length="157" mass="17776">MLLSQSCYGDPLLPQYLERTLTEGPGDYDWPPRPGTYVGEQIPLWERVFAQIWHQGSIYPATYVAVPVWCEVVLGAPELNHSPLLELICLIEESRERHESELAPVVGQKIITAYNAALQRLLLILPDRIEQQENATTEGRVTAQQLLRLQAFALGKR</sequence>
<reference evidence="1 2" key="1">
    <citation type="submission" date="2018-09" db="EMBL/GenBank/DDBJ databases">
        <authorList>
            <person name="Zhu H."/>
        </authorList>
    </citation>
    <scope>NUCLEOTIDE SEQUENCE [LARGE SCALE GENOMIC DNA]</scope>
    <source>
        <strain evidence="1 2">K2S05-167</strain>
    </source>
</reference>
<gene>
    <name evidence="1" type="ORF">D3875_00915</name>
</gene>
<proteinExistence type="predicted"/>
<keyword evidence="2" id="KW-1185">Reference proteome</keyword>